<sequence length="377" mass="40968">MSTDLKAYALALPAATQDQPTSDLTQNVETYGMLDGGSGGVESVSSDPNQRTFDGVYGGQYAAKMATELAELAQGVDLGGIPIHGRPGQTPFDGYYVVESADVDPADARTDNLWNYSLTLRRKGTKAEYRVAAKTDPKERPHPFGNDTTELVAIPATADAIRWVSRDKTQQQAVGGPTATVSAELGDLSQFDVTNAPYDRPYLVYRIAYGAESPVDCRVWDTRRLANKLDGDGDLQWAKVFATSHDPVGALVADNGRLRVTLDEGANTLSAERWDDANGQWTSVPLGSSDWQLFDVDLTHPGAAQVRARLTFEDTSSGDLFEVELALHRGWDDLLLYSPADLQVPSGLVTRLEPIAASTVIDPQPKRTLIARQELRE</sequence>
<dbReference type="EMBL" id="JBHTAT010000001">
    <property type="protein sequence ID" value="MFC7253708.1"/>
    <property type="molecule type" value="Genomic_DNA"/>
</dbReference>
<dbReference type="EMBL" id="JBHTAT010000001">
    <property type="protein sequence ID" value="MFC7256890.1"/>
    <property type="molecule type" value="Genomic_DNA"/>
</dbReference>
<comment type="caution">
    <text evidence="3">The sequence shown here is derived from an EMBL/GenBank/DDBJ whole genome shotgun (WGS) entry which is preliminary data.</text>
</comment>
<dbReference type="Proteomes" id="UP001596434">
    <property type="component" value="Unassembled WGS sequence"/>
</dbReference>
<dbReference type="AlphaFoldDB" id="A0ABD6A2H4"/>
<accession>A0ABD6A2H4</accession>
<evidence type="ECO:0000313" key="2">
    <source>
        <dbReference type="EMBL" id="MFC7253759.1"/>
    </source>
</evidence>
<evidence type="ECO:0000313" key="4">
    <source>
        <dbReference type="Proteomes" id="UP001596434"/>
    </source>
</evidence>
<reference evidence="3" key="3">
    <citation type="submission" date="2024-09" db="EMBL/GenBank/DDBJ databases">
        <authorList>
            <person name="Sun Q."/>
        </authorList>
    </citation>
    <scope>NUCLEOTIDE SEQUENCE</scope>
    <source>
        <strain evidence="3">CGMCC 4.163</strain>
    </source>
</reference>
<gene>
    <name evidence="1" type="ORF">ACFQKE_00020</name>
    <name evidence="2" type="ORF">ACFQKE_00280</name>
    <name evidence="3" type="ORF">ACFQKE_16515</name>
</gene>
<dbReference type="GeneID" id="96955287"/>
<dbReference type="RefSeq" id="WP_379701713.1">
    <property type="nucleotide sequence ID" value="NZ_JBHTAT010000001.1"/>
</dbReference>
<evidence type="ECO:0000313" key="3">
    <source>
        <dbReference type="EMBL" id="MFC7256890.1"/>
    </source>
</evidence>
<reference evidence="4" key="2">
    <citation type="journal article" date="2019" name="Int. J. Syst. Evol. Microbiol.">
        <title>The Global Catalogue of Microorganisms (GCM) 10K type strain sequencing project: providing services to taxonomists for standard genome sequencing and annotation.</title>
        <authorList>
            <consortium name="The Broad Institute Genomics Platform"/>
            <consortium name="The Broad Institute Genome Sequencing Center for Infectious Disease"/>
            <person name="Wu L."/>
            <person name="Ma J."/>
        </authorList>
    </citation>
    <scope>NUCLEOTIDE SEQUENCE [LARGE SCALE GENOMIC DNA]</scope>
    <source>
        <strain evidence="4">GX21</strain>
    </source>
</reference>
<proteinExistence type="predicted"/>
<reference evidence="3" key="1">
    <citation type="journal article" date="2014" name="Int. J. Syst. Evol. Microbiol.">
        <title>Complete genome sequence of Corynebacterium casei LMG S-19264T (=DSM 44701T), isolated from a smear-ripened cheese.</title>
        <authorList>
            <consortium name="US DOE Joint Genome Institute (JGI-PGF)"/>
            <person name="Walter F."/>
            <person name="Albersmeier A."/>
            <person name="Kalinowski J."/>
            <person name="Ruckert C."/>
        </authorList>
    </citation>
    <scope>NUCLEOTIDE SEQUENCE [LARGE SCALE GENOMIC DNA]</scope>
    <source>
        <strain evidence="3">CGMCC 4.163</strain>
    </source>
</reference>
<evidence type="ECO:0000313" key="1">
    <source>
        <dbReference type="EMBL" id="MFC7253708.1"/>
    </source>
</evidence>
<dbReference type="EMBL" id="JBHTAT010000001">
    <property type="protein sequence ID" value="MFC7253759.1"/>
    <property type="molecule type" value="Genomic_DNA"/>
</dbReference>
<organism evidence="3 4">
    <name type="scientific">Haloplanus litoreus</name>
    <dbReference type="NCBI Taxonomy" id="767515"/>
    <lineage>
        <taxon>Archaea</taxon>
        <taxon>Methanobacteriati</taxon>
        <taxon>Methanobacteriota</taxon>
        <taxon>Stenosarchaea group</taxon>
        <taxon>Halobacteria</taxon>
        <taxon>Halobacteriales</taxon>
        <taxon>Haloferacaceae</taxon>
        <taxon>Haloplanus</taxon>
    </lineage>
</organism>
<name>A0ABD6A2H4_9EURY</name>
<keyword evidence="4" id="KW-1185">Reference proteome</keyword>
<protein>
    <submittedName>
        <fullName evidence="3">Uncharacterized protein</fullName>
    </submittedName>
</protein>